<dbReference type="PANTHER" id="PTHR42830">
    <property type="entry name" value="OSMOTICALLY INDUCIBLE FAMILY PROTEIN"/>
    <property type="match status" value="1"/>
</dbReference>
<accession>A0A6S7BQD9</accession>
<dbReference type="InterPro" id="IPR052707">
    <property type="entry name" value="OsmC_Ohr_Peroxiredoxin"/>
</dbReference>
<evidence type="ECO:0000313" key="1">
    <source>
        <dbReference type="EMBL" id="CAB3792078.1"/>
    </source>
</evidence>
<dbReference type="Pfam" id="PF02566">
    <property type="entry name" value="OsmC"/>
    <property type="match status" value="1"/>
</dbReference>
<sequence length="157" mass="17058">MKSHHYSITVEWTGNDGAGTRSYSAYRRDHRVEARGKPPIPASSDPAFRGDGARYNPEELLVASLSSCHMLWYLHLCSVNGISVIAYRDVAAGVMREADDGGGAFQSVVLKPIVTIASGNDRQKAIDLHTDAHHMCFIAQSVRFPVSTVAEIIVSSS</sequence>
<dbReference type="InterPro" id="IPR015946">
    <property type="entry name" value="KH_dom-like_a/b"/>
</dbReference>
<dbReference type="SUPFAM" id="SSF82784">
    <property type="entry name" value="OsmC-like"/>
    <property type="match status" value="1"/>
</dbReference>
<protein>
    <submittedName>
        <fullName evidence="1">Uncharacterized protein</fullName>
    </submittedName>
</protein>
<keyword evidence="2" id="KW-1185">Reference proteome</keyword>
<evidence type="ECO:0000313" key="2">
    <source>
        <dbReference type="Proteomes" id="UP000494115"/>
    </source>
</evidence>
<dbReference type="Proteomes" id="UP000494115">
    <property type="component" value="Unassembled WGS sequence"/>
</dbReference>
<proteinExistence type="predicted"/>
<reference evidence="1 2" key="1">
    <citation type="submission" date="2020-04" db="EMBL/GenBank/DDBJ databases">
        <authorList>
            <person name="De Canck E."/>
        </authorList>
    </citation>
    <scope>NUCLEOTIDE SEQUENCE [LARGE SCALE GENOMIC DNA]</scope>
    <source>
        <strain evidence="1 2">LMG 28138</strain>
    </source>
</reference>
<dbReference type="InterPro" id="IPR003718">
    <property type="entry name" value="OsmC/Ohr_fam"/>
</dbReference>
<dbReference type="AlphaFoldDB" id="A0A6S7BQD9"/>
<dbReference type="InterPro" id="IPR036102">
    <property type="entry name" value="OsmC/Ohrsf"/>
</dbReference>
<dbReference type="PANTHER" id="PTHR42830:SF2">
    <property type="entry name" value="OSMC_OHR FAMILY PROTEIN"/>
    <property type="match status" value="1"/>
</dbReference>
<dbReference type="EMBL" id="CADIKM010000015">
    <property type="protein sequence ID" value="CAB3792078.1"/>
    <property type="molecule type" value="Genomic_DNA"/>
</dbReference>
<dbReference type="RefSeq" id="WP_175105792.1">
    <property type="nucleotide sequence ID" value="NZ_CADIKM010000015.1"/>
</dbReference>
<gene>
    <name evidence="1" type="ORF">LMG28138_03260</name>
</gene>
<name>A0A6S7BQD9_9BURK</name>
<organism evidence="1 2">
    <name type="scientific">Pararobbsia alpina</name>
    <dbReference type="NCBI Taxonomy" id="621374"/>
    <lineage>
        <taxon>Bacteria</taxon>
        <taxon>Pseudomonadati</taxon>
        <taxon>Pseudomonadota</taxon>
        <taxon>Betaproteobacteria</taxon>
        <taxon>Burkholderiales</taxon>
        <taxon>Burkholderiaceae</taxon>
        <taxon>Pararobbsia</taxon>
    </lineage>
</organism>
<dbReference type="Gene3D" id="3.30.300.20">
    <property type="match status" value="1"/>
</dbReference>